<organism evidence="1 2">
    <name type="scientific">Thelephora ganbajun</name>
    <name type="common">Ganba fungus</name>
    <dbReference type="NCBI Taxonomy" id="370292"/>
    <lineage>
        <taxon>Eukaryota</taxon>
        <taxon>Fungi</taxon>
        <taxon>Dikarya</taxon>
        <taxon>Basidiomycota</taxon>
        <taxon>Agaricomycotina</taxon>
        <taxon>Agaricomycetes</taxon>
        <taxon>Thelephorales</taxon>
        <taxon>Thelephoraceae</taxon>
        <taxon>Thelephora</taxon>
    </lineage>
</organism>
<proteinExistence type="predicted"/>
<sequence length="724" mass="79955">MTDLEPWTVDDPPPDIDYHSATTAVLNAAIQSLTTSKEIVQPNLVKSVFDSALAILTLVRDEMIEEDSFTELAKLCIRTCHVLQTVTEGRDFDDLSGLIRRQIEDLGRNIHHIESAVRERADCAHDLRECHPRCTRECIIAWREELLEMLRVFEGGTARGGSLEAEHVQKPTDAEPLLAPALATSMLPERDRKSEESSFPELAPSSSLNGNLDVLEDAASPVLADSGCVDRDPLNESDLPLFLPPAGISHRSASPLLLGSDKRALQHLISRVVPHDELPPLIEAIVSNVKAADIVQCLQGSDAQVFIDVIDEACHHTLQSLRNQLIDFCLNFLVSVCQALGSLDFAPQTRRECVKPLYKMCAGHTLLPTSLRFELPEYNMDDVRYQGGFADVVKCEYRGREVAVKALRVYNNGSQGIINVSHRLGPIPLQVLVNWAQPLQIFCKEVITWRVLRHPNVLPLLGAIMTNNRFAMMSGWMTNGNINQFVTAHPDANRFELLGGVAKGLIHVHSQGMVHGDLKGANILIDGTGRACLADFGLLTIAPDPTNITSSNSFLQGGTCRWMSPELLDPENFDLRDNRPTKRSDCYALGMVMYEVLAGRMPFSRYHFFAVVAKVLKGERPGRPEGAEGAWFTDDVWNIVERCWKSVPGDRPSIKDVLRCLESVSSSWAPPSTQTTVVPPTTDPPTWNFGSSTEGSTEEGEVSSPSQIPSQEPPLEAWIAKDSK</sequence>
<evidence type="ECO:0000313" key="1">
    <source>
        <dbReference type="EMBL" id="KAF9642586.1"/>
    </source>
</evidence>
<protein>
    <submittedName>
        <fullName evidence="1">Kinase-like protein</fullName>
    </submittedName>
</protein>
<evidence type="ECO:0000313" key="2">
    <source>
        <dbReference type="Proteomes" id="UP000886501"/>
    </source>
</evidence>
<keyword evidence="2" id="KW-1185">Reference proteome</keyword>
<dbReference type="EMBL" id="MU118413">
    <property type="protein sequence ID" value="KAF9642586.1"/>
    <property type="molecule type" value="Genomic_DNA"/>
</dbReference>
<reference evidence="1" key="2">
    <citation type="journal article" date="2020" name="Nat. Commun.">
        <title>Large-scale genome sequencing of mycorrhizal fungi provides insights into the early evolution of symbiotic traits.</title>
        <authorList>
            <person name="Miyauchi S."/>
            <person name="Kiss E."/>
            <person name="Kuo A."/>
            <person name="Drula E."/>
            <person name="Kohler A."/>
            <person name="Sanchez-Garcia M."/>
            <person name="Morin E."/>
            <person name="Andreopoulos B."/>
            <person name="Barry K.W."/>
            <person name="Bonito G."/>
            <person name="Buee M."/>
            <person name="Carver A."/>
            <person name="Chen C."/>
            <person name="Cichocki N."/>
            <person name="Clum A."/>
            <person name="Culley D."/>
            <person name="Crous P.W."/>
            <person name="Fauchery L."/>
            <person name="Girlanda M."/>
            <person name="Hayes R.D."/>
            <person name="Keri Z."/>
            <person name="LaButti K."/>
            <person name="Lipzen A."/>
            <person name="Lombard V."/>
            <person name="Magnuson J."/>
            <person name="Maillard F."/>
            <person name="Murat C."/>
            <person name="Nolan M."/>
            <person name="Ohm R.A."/>
            <person name="Pangilinan J."/>
            <person name="Pereira M.F."/>
            <person name="Perotto S."/>
            <person name="Peter M."/>
            <person name="Pfister S."/>
            <person name="Riley R."/>
            <person name="Sitrit Y."/>
            <person name="Stielow J.B."/>
            <person name="Szollosi G."/>
            <person name="Zifcakova L."/>
            <person name="Stursova M."/>
            <person name="Spatafora J.W."/>
            <person name="Tedersoo L."/>
            <person name="Vaario L.M."/>
            <person name="Yamada A."/>
            <person name="Yan M."/>
            <person name="Wang P."/>
            <person name="Xu J."/>
            <person name="Bruns T."/>
            <person name="Baldrian P."/>
            <person name="Vilgalys R."/>
            <person name="Dunand C."/>
            <person name="Henrissat B."/>
            <person name="Grigoriev I.V."/>
            <person name="Hibbett D."/>
            <person name="Nagy L.G."/>
            <person name="Martin F.M."/>
        </authorList>
    </citation>
    <scope>NUCLEOTIDE SEQUENCE</scope>
    <source>
        <strain evidence="1">P2</strain>
    </source>
</reference>
<reference evidence="1" key="1">
    <citation type="submission" date="2019-10" db="EMBL/GenBank/DDBJ databases">
        <authorList>
            <consortium name="DOE Joint Genome Institute"/>
            <person name="Kuo A."/>
            <person name="Miyauchi S."/>
            <person name="Kiss E."/>
            <person name="Drula E."/>
            <person name="Kohler A."/>
            <person name="Sanchez-Garcia M."/>
            <person name="Andreopoulos B."/>
            <person name="Barry K.W."/>
            <person name="Bonito G."/>
            <person name="Buee M."/>
            <person name="Carver A."/>
            <person name="Chen C."/>
            <person name="Cichocki N."/>
            <person name="Clum A."/>
            <person name="Culley D."/>
            <person name="Crous P.W."/>
            <person name="Fauchery L."/>
            <person name="Girlanda M."/>
            <person name="Hayes R."/>
            <person name="Keri Z."/>
            <person name="Labutti K."/>
            <person name="Lipzen A."/>
            <person name="Lombard V."/>
            <person name="Magnuson J."/>
            <person name="Maillard F."/>
            <person name="Morin E."/>
            <person name="Murat C."/>
            <person name="Nolan M."/>
            <person name="Ohm R."/>
            <person name="Pangilinan J."/>
            <person name="Pereira M."/>
            <person name="Perotto S."/>
            <person name="Peter M."/>
            <person name="Riley R."/>
            <person name="Sitrit Y."/>
            <person name="Stielow B."/>
            <person name="Szollosi G."/>
            <person name="Zifcakova L."/>
            <person name="Stursova M."/>
            <person name="Spatafora J.W."/>
            <person name="Tedersoo L."/>
            <person name="Vaario L.-M."/>
            <person name="Yamada A."/>
            <person name="Yan M."/>
            <person name="Wang P."/>
            <person name="Xu J."/>
            <person name="Bruns T."/>
            <person name="Baldrian P."/>
            <person name="Vilgalys R."/>
            <person name="Henrissat B."/>
            <person name="Grigoriev I.V."/>
            <person name="Hibbett D."/>
            <person name="Nagy L.G."/>
            <person name="Martin F.M."/>
        </authorList>
    </citation>
    <scope>NUCLEOTIDE SEQUENCE</scope>
    <source>
        <strain evidence="1">P2</strain>
    </source>
</reference>
<name>A0ACB6Z0D4_THEGA</name>
<comment type="caution">
    <text evidence="1">The sequence shown here is derived from an EMBL/GenBank/DDBJ whole genome shotgun (WGS) entry which is preliminary data.</text>
</comment>
<accession>A0ACB6Z0D4</accession>
<gene>
    <name evidence="1" type="ORF">BDM02DRAFT_3192980</name>
</gene>
<dbReference type="Proteomes" id="UP000886501">
    <property type="component" value="Unassembled WGS sequence"/>
</dbReference>